<comment type="caution">
    <text evidence="5">The sequence shown here is derived from an EMBL/GenBank/DDBJ whole genome shotgun (WGS) entry which is preliminary data.</text>
</comment>
<dbReference type="PANTHER" id="PTHR46688">
    <property type="entry name" value="ADP-RIBOSYLATION FACTOR-LIKE PROTEIN 16"/>
    <property type="match status" value="1"/>
</dbReference>
<dbReference type="SUPFAM" id="SSF52540">
    <property type="entry name" value="P-loop containing nucleoside triphosphate hydrolases"/>
    <property type="match status" value="1"/>
</dbReference>
<dbReference type="RefSeq" id="XP_068347852.1">
    <property type="nucleotide sequence ID" value="XM_068512442.1"/>
</dbReference>
<dbReference type="Pfam" id="PF00025">
    <property type="entry name" value="Arf"/>
    <property type="match status" value="1"/>
</dbReference>
<dbReference type="GO" id="GO:0005525">
    <property type="term" value="F:GTP binding"/>
    <property type="evidence" value="ECO:0007669"/>
    <property type="project" value="UniProtKB-KW"/>
</dbReference>
<keyword evidence="4" id="KW-0460">Magnesium</keyword>
<dbReference type="Proteomes" id="UP000179807">
    <property type="component" value="Unassembled WGS sequence"/>
</dbReference>
<keyword evidence="2 3" id="KW-0342">GTP-binding</keyword>
<evidence type="ECO:0000256" key="2">
    <source>
        <dbReference type="ARBA" id="ARBA00023134"/>
    </source>
</evidence>
<dbReference type="GeneID" id="94847146"/>
<gene>
    <name evidence="5" type="ORF">TRFO_39090</name>
</gene>
<accession>A0A1J4JAM8</accession>
<feature type="binding site" evidence="3">
    <location>
        <position position="64"/>
    </location>
    <ligand>
        <name>GTP</name>
        <dbReference type="ChEBI" id="CHEBI:37565"/>
    </ligand>
</feature>
<reference evidence="5" key="1">
    <citation type="submission" date="2016-10" db="EMBL/GenBank/DDBJ databases">
        <authorList>
            <person name="Benchimol M."/>
            <person name="Almeida L.G."/>
            <person name="Vasconcelos A.T."/>
            <person name="Perreira-Neves A."/>
            <person name="Rosa I.A."/>
            <person name="Tasca T."/>
            <person name="Bogo M.R."/>
            <person name="de Souza W."/>
        </authorList>
    </citation>
    <scope>NUCLEOTIDE SEQUENCE [LARGE SCALE GENOMIC DNA]</scope>
    <source>
        <strain evidence="5">K</strain>
    </source>
</reference>
<organism evidence="5 6">
    <name type="scientific">Tritrichomonas foetus</name>
    <dbReference type="NCBI Taxonomy" id="1144522"/>
    <lineage>
        <taxon>Eukaryota</taxon>
        <taxon>Metamonada</taxon>
        <taxon>Parabasalia</taxon>
        <taxon>Tritrichomonadida</taxon>
        <taxon>Tritrichomonadidae</taxon>
        <taxon>Tritrichomonas</taxon>
    </lineage>
</organism>
<dbReference type="EMBL" id="MLAK01001295">
    <property type="protein sequence ID" value="OHS94715.1"/>
    <property type="molecule type" value="Genomic_DNA"/>
</dbReference>
<dbReference type="AlphaFoldDB" id="A0A1J4JAM8"/>
<evidence type="ECO:0000313" key="5">
    <source>
        <dbReference type="EMBL" id="OHS94715.1"/>
    </source>
</evidence>
<keyword evidence="1 3" id="KW-0547">Nucleotide-binding</keyword>
<dbReference type="GO" id="GO:0003924">
    <property type="term" value="F:GTPase activity"/>
    <property type="evidence" value="ECO:0007669"/>
    <property type="project" value="InterPro"/>
</dbReference>
<dbReference type="PRINTS" id="PR00449">
    <property type="entry name" value="RASTRNSFRMNG"/>
</dbReference>
<dbReference type="InterPro" id="IPR006689">
    <property type="entry name" value="Small_GTPase_ARF/SAR"/>
</dbReference>
<evidence type="ECO:0000313" key="6">
    <source>
        <dbReference type="Proteomes" id="UP000179807"/>
    </source>
</evidence>
<evidence type="ECO:0000256" key="3">
    <source>
        <dbReference type="PIRSR" id="PIRSR606689-1"/>
    </source>
</evidence>
<dbReference type="Gene3D" id="3.40.50.300">
    <property type="entry name" value="P-loop containing nucleotide triphosphate hydrolases"/>
    <property type="match status" value="1"/>
</dbReference>
<dbReference type="InterPro" id="IPR027417">
    <property type="entry name" value="P-loop_NTPase"/>
</dbReference>
<dbReference type="VEuPathDB" id="TrichDB:TRFO_39090"/>
<dbReference type="PANTHER" id="PTHR46688:SF1">
    <property type="entry name" value="ADP-RIBOSYLATION FACTOR-LIKE PROTEIN 16"/>
    <property type="match status" value="1"/>
</dbReference>
<dbReference type="GO" id="GO:0046872">
    <property type="term" value="F:metal ion binding"/>
    <property type="evidence" value="ECO:0007669"/>
    <property type="project" value="UniProtKB-KW"/>
</dbReference>
<evidence type="ECO:0000256" key="1">
    <source>
        <dbReference type="ARBA" id="ARBA00022741"/>
    </source>
</evidence>
<feature type="binding site" evidence="4">
    <location>
        <position position="15"/>
    </location>
    <ligand>
        <name>Mg(2+)</name>
        <dbReference type="ChEBI" id="CHEBI:18420"/>
    </ligand>
</feature>
<keyword evidence="6" id="KW-1185">Reference proteome</keyword>
<feature type="binding site" evidence="3">
    <location>
        <begin position="8"/>
        <end position="15"/>
    </location>
    <ligand>
        <name>GTP</name>
        <dbReference type="ChEBI" id="CHEBI:37565"/>
    </ligand>
</feature>
<proteinExistence type="predicted"/>
<keyword evidence="4" id="KW-0479">Metal-binding</keyword>
<dbReference type="OrthoDB" id="365445at2759"/>
<feature type="binding site" evidence="4">
    <location>
        <position position="42"/>
    </location>
    <ligand>
        <name>Mg(2+)</name>
        <dbReference type="ChEBI" id="CHEBI:18420"/>
    </ligand>
</feature>
<evidence type="ECO:0000256" key="4">
    <source>
        <dbReference type="PIRSR" id="PIRSR606689-2"/>
    </source>
</evidence>
<name>A0A1J4JAM8_9EUKA</name>
<sequence>MGEILFMGPKSSGKSLLLKRMQTLSEEKRLTPFDPIPNTKPTEGVEPNNFKFRGMNFVFKELGGANINEWEQHAKSPRAIVYVFDSADLTKTASNIVWLNEVLQNHNLDQKPVLIVLSKCDVPDCVRFNVIDEIIGFDRTLNPSRLSFLETSSVVGVGLSDIFHWIADQMK</sequence>
<evidence type="ECO:0008006" key="7">
    <source>
        <dbReference type="Google" id="ProtNLM"/>
    </source>
</evidence>
<protein>
    <recommendedName>
        <fullName evidence="7">ADP-ribosylation factor</fullName>
    </recommendedName>
</protein>